<comment type="subcellular location">
    <subcellularLocation>
        <location evidence="1">Membrane</location>
        <topology evidence="1">Multi-pass membrane protein</topology>
    </subcellularLocation>
</comment>
<protein>
    <submittedName>
        <fullName evidence="6">Phage holin family protein</fullName>
    </submittedName>
</protein>
<keyword evidence="7" id="KW-1185">Reference proteome</keyword>
<dbReference type="Proteomes" id="UP000652477">
    <property type="component" value="Unassembled WGS sequence"/>
</dbReference>
<dbReference type="EMBL" id="JACOPF010000003">
    <property type="protein sequence ID" value="MBC5689838.1"/>
    <property type="molecule type" value="Genomic_DNA"/>
</dbReference>
<comment type="caution">
    <text evidence="6">The sequence shown here is derived from an EMBL/GenBank/DDBJ whole genome shotgun (WGS) entry which is preliminary data.</text>
</comment>
<keyword evidence="4 5" id="KW-0472">Membrane</keyword>
<reference evidence="6" key="1">
    <citation type="submission" date="2020-08" db="EMBL/GenBank/DDBJ databases">
        <title>Genome public.</title>
        <authorList>
            <person name="Liu C."/>
            <person name="Sun Q."/>
        </authorList>
    </citation>
    <scope>NUCLEOTIDE SEQUENCE</scope>
    <source>
        <strain evidence="6">NSJ-55</strain>
    </source>
</reference>
<dbReference type="NCBIfam" id="TIGR01593">
    <property type="entry name" value="holin_tox_secr"/>
    <property type="match status" value="1"/>
</dbReference>
<keyword evidence="2 5" id="KW-0812">Transmembrane</keyword>
<dbReference type="Pfam" id="PF05105">
    <property type="entry name" value="Phage_holin_4_1"/>
    <property type="match status" value="1"/>
</dbReference>
<name>A0A923RRL3_9FIRM</name>
<keyword evidence="3 5" id="KW-1133">Transmembrane helix</keyword>
<sequence>MKEIKIIFISFWGMLSSALGILFVPTVLLIFCNILDYITGLMATPKRNEKINSYKSIKGIIRKVTMWLLIAVGVIIDQVIIYSASTLGISFTFLISSLVAVWLVCNELISILENIVDIGIPLPGFLEKVIYYIKGQVENKPQIDSQKKKE</sequence>
<evidence type="ECO:0000256" key="3">
    <source>
        <dbReference type="ARBA" id="ARBA00022989"/>
    </source>
</evidence>
<evidence type="ECO:0000256" key="5">
    <source>
        <dbReference type="SAM" id="Phobius"/>
    </source>
</evidence>
<dbReference type="InterPro" id="IPR006480">
    <property type="entry name" value="Phage_holin_4_1"/>
</dbReference>
<evidence type="ECO:0000256" key="1">
    <source>
        <dbReference type="ARBA" id="ARBA00004141"/>
    </source>
</evidence>
<evidence type="ECO:0000313" key="7">
    <source>
        <dbReference type="Proteomes" id="UP000652477"/>
    </source>
</evidence>
<evidence type="ECO:0000313" key="6">
    <source>
        <dbReference type="EMBL" id="MBC5689838.1"/>
    </source>
</evidence>
<dbReference type="GO" id="GO:0016020">
    <property type="term" value="C:membrane"/>
    <property type="evidence" value="ECO:0007669"/>
    <property type="project" value="UniProtKB-SubCell"/>
</dbReference>
<evidence type="ECO:0000256" key="2">
    <source>
        <dbReference type="ARBA" id="ARBA00022692"/>
    </source>
</evidence>
<feature type="transmembrane region" description="Helical" evidence="5">
    <location>
        <begin position="6"/>
        <end position="39"/>
    </location>
</feature>
<feature type="transmembrane region" description="Helical" evidence="5">
    <location>
        <begin position="60"/>
        <end position="81"/>
    </location>
</feature>
<dbReference type="AlphaFoldDB" id="A0A923RRL3"/>
<accession>A0A923RRL3</accession>
<evidence type="ECO:0000256" key="4">
    <source>
        <dbReference type="ARBA" id="ARBA00023136"/>
    </source>
</evidence>
<dbReference type="RefSeq" id="WP_186876508.1">
    <property type="nucleotide sequence ID" value="NZ_JACOPF010000003.1"/>
</dbReference>
<feature type="transmembrane region" description="Helical" evidence="5">
    <location>
        <begin position="87"/>
        <end position="105"/>
    </location>
</feature>
<gene>
    <name evidence="6" type="ORF">H8S37_13055</name>
</gene>
<organism evidence="6 7">
    <name type="scientific">Mediterraneibacter hominis</name>
    <dbReference type="NCBI Taxonomy" id="2763054"/>
    <lineage>
        <taxon>Bacteria</taxon>
        <taxon>Bacillati</taxon>
        <taxon>Bacillota</taxon>
        <taxon>Clostridia</taxon>
        <taxon>Lachnospirales</taxon>
        <taxon>Lachnospiraceae</taxon>
        <taxon>Mediterraneibacter</taxon>
    </lineage>
</organism>
<proteinExistence type="predicted"/>